<proteinExistence type="predicted"/>
<protein>
    <submittedName>
        <fullName evidence="2">NAD(P)/FAD-dependent oxidoreductase</fullName>
    </submittedName>
</protein>
<dbReference type="PANTHER" id="PTHR42685">
    <property type="entry name" value="GERANYLGERANYL DIPHOSPHATE REDUCTASE"/>
    <property type="match status" value="1"/>
</dbReference>
<dbReference type="PANTHER" id="PTHR42685:SF22">
    <property type="entry name" value="CONDITIONED MEDIUM FACTOR RECEPTOR 1"/>
    <property type="match status" value="1"/>
</dbReference>
<reference evidence="2" key="1">
    <citation type="submission" date="2020-07" db="EMBL/GenBank/DDBJ databases">
        <title>Huge and variable diversity of episymbiotic CPR bacteria and DPANN archaea in groundwater ecosystems.</title>
        <authorList>
            <person name="He C.Y."/>
            <person name="Keren R."/>
            <person name="Whittaker M."/>
            <person name="Farag I.F."/>
            <person name="Doudna J."/>
            <person name="Cate J.H.D."/>
            <person name="Banfield J.F."/>
        </authorList>
    </citation>
    <scope>NUCLEOTIDE SEQUENCE</scope>
    <source>
        <strain evidence="2">NC_groundwater_672_Ag_B-0.1um_62_36</strain>
    </source>
</reference>
<comment type="caution">
    <text evidence="2">The sequence shown here is derived from an EMBL/GenBank/DDBJ whole genome shotgun (WGS) entry which is preliminary data.</text>
</comment>
<name>A0A932CMR1_UNCTE</name>
<dbReference type="AlphaFoldDB" id="A0A932CMR1"/>
<evidence type="ECO:0000313" key="2">
    <source>
        <dbReference type="EMBL" id="MBI2876143.1"/>
    </source>
</evidence>
<dbReference type="EMBL" id="JACPRF010000140">
    <property type="protein sequence ID" value="MBI2876143.1"/>
    <property type="molecule type" value="Genomic_DNA"/>
</dbReference>
<dbReference type="Proteomes" id="UP000769766">
    <property type="component" value="Unassembled WGS sequence"/>
</dbReference>
<organism evidence="2 3">
    <name type="scientific">Tectimicrobiota bacterium</name>
    <dbReference type="NCBI Taxonomy" id="2528274"/>
    <lineage>
        <taxon>Bacteria</taxon>
        <taxon>Pseudomonadati</taxon>
        <taxon>Nitrospinota/Tectimicrobiota group</taxon>
        <taxon>Candidatus Tectimicrobiota</taxon>
    </lineage>
</organism>
<gene>
    <name evidence="2" type="ORF">HYY20_04615</name>
</gene>
<evidence type="ECO:0000313" key="3">
    <source>
        <dbReference type="Proteomes" id="UP000769766"/>
    </source>
</evidence>
<dbReference type="PRINTS" id="PR00420">
    <property type="entry name" value="RNGMNOXGNASE"/>
</dbReference>
<sequence length="441" mass="48302">MKLHSGSTVAIIGGGPAGTACAIRLKREAGNVGQEIRVVLFEGKDFSVHYNQCVGVLSPPFLALLQEELGLTLPARLVKQKIRGYHLHCCREELLLANQETDGPTYAVRRSQFDRYLLEEARSLGVEVIPSRVTGVEWVERGQPQAVRVYSEGIFLRADVAVGAFGLDEAMLSVFETGTAGVSGYRRPRSFLKSFVTKLHPADMEFVQQKFGGIVHAFLFPASLPEIEFGALTPKGDHIVVNIAGERVTSADMDAFLQLPPVSQLLPPFERAALHYYQGRFPTSQARNSYGDHYVLVGDATGWLRPFKGKGINTALITGARAGRILVQQGISRRALAHYAQDCRDLTSDFPYGLAVRSFTKGACRTGLFRVLVRSARTDSRLREAFYGAVSGQTPFRQVIGQGLSLRTLRGIWTALGNGRSGQLGDREQGTGNRDGGSERY</sequence>
<accession>A0A932CMR1</accession>
<dbReference type="SUPFAM" id="SSF51905">
    <property type="entry name" value="FAD/NAD(P)-binding domain"/>
    <property type="match status" value="1"/>
</dbReference>
<dbReference type="InterPro" id="IPR050407">
    <property type="entry name" value="Geranylgeranyl_reductase"/>
</dbReference>
<feature type="region of interest" description="Disordered" evidence="1">
    <location>
        <begin position="420"/>
        <end position="441"/>
    </location>
</feature>
<dbReference type="Gene3D" id="3.50.50.60">
    <property type="entry name" value="FAD/NAD(P)-binding domain"/>
    <property type="match status" value="1"/>
</dbReference>
<dbReference type="InterPro" id="IPR036188">
    <property type="entry name" value="FAD/NAD-bd_sf"/>
</dbReference>
<dbReference type="PROSITE" id="PS51257">
    <property type="entry name" value="PROKAR_LIPOPROTEIN"/>
    <property type="match status" value="1"/>
</dbReference>
<evidence type="ECO:0000256" key="1">
    <source>
        <dbReference type="SAM" id="MobiDB-lite"/>
    </source>
</evidence>